<evidence type="ECO:0000313" key="1">
    <source>
        <dbReference type="EMBL" id="PQJ08782.1"/>
    </source>
</evidence>
<dbReference type="Proteomes" id="UP000239872">
    <property type="component" value="Unassembled WGS sequence"/>
</dbReference>
<keyword evidence="2" id="KW-1185">Reference proteome</keyword>
<dbReference type="EMBL" id="PPSL01000013">
    <property type="protein sequence ID" value="PQJ08782.1"/>
    <property type="molecule type" value="Genomic_DNA"/>
</dbReference>
<gene>
    <name evidence="1" type="ORF">CJD36_022555</name>
</gene>
<dbReference type="AlphaFoldDB" id="A0A2S7SPG4"/>
<evidence type="ECO:0000313" key="2">
    <source>
        <dbReference type="Proteomes" id="UP000239872"/>
    </source>
</evidence>
<proteinExistence type="predicted"/>
<comment type="caution">
    <text evidence="1">The sequence shown here is derived from an EMBL/GenBank/DDBJ whole genome shotgun (WGS) entry which is preliminary data.</text>
</comment>
<reference evidence="1 2" key="1">
    <citation type="submission" date="2018-01" db="EMBL/GenBank/DDBJ databases">
        <title>A novel member of the phylum Bacteroidetes isolated from glacier ice.</title>
        <authorList>
            <person name="Liu Q."/>
            <person name="Xin Y.-H."/>
        </authorList>
    </citation>
    <scope>NUCLEOTIDE SEQUENCE [LARGE SCALE GENOMIC DNA]</scope>
    <source>
        <strain evidence="1 2">RB1R16</strain>
    </source>
</reference>
<accession>A0A2S7SPG4</accession>
<organism evidence="1 2">
    <name type="scientific">Flavipsychrobacter stenotrophus</name>
    <dbReference type="NCBI Taxonomy" id="2077091"/>
    <lineage>
        <taxon>Bacteria</taxon>
        <taxon>Pseudomonadati</taxon>
        <taxon>Bacteroidota</taxon>
        <taxon>Chitinophagia</taxon>
        <taxon>Chitinophagales</taxon>
        <taxon>Chitinophagaceae</taxon>
        <taxon>Flavipsychrobacter</taxon>
    </lineage>
</organism>
<sequence length="65" mass="7826">MCKILQFIEKKIQIQHAVRSRFAYLTLEPLLLEKTMPKVFWVKYFGVKQYPYLLQIVSTKFESTL</sequence>
<protein>
    <submittedName>
        <fullName evidence="1">Uncharacterized protein</fullName>
    </submittedName>
</protein>
<name>A0A2S7SPG4_9BACT</name>